<dbReference type="Pfam" id="PF12680">
    <property type="entry name" value="SnoaL_2"/>
    <property type="match status" value="1"/>
</dbReference>
<dbReference type="InterPro" id="IPR037401">
    <property type="entry name" value="SnoaL-like"/>
</dbReference>
<feature type="domain" description="SnoaL-like" evidence="2">
    <location>
        <begin position="27"/>
        <end position="128"/>
    </location>
</feature>
<proteinExistence type="predicted"/>
<dbReference type="PANTHER" id="PTHR41252">
    <property type="entry name" value="BLR2505 PROTEIN"/>
    <property type="match status" value="1"/>
</dbReference>
<accession>A0A4R4T0A6</accession>
<sequence>MPADSPDSPESPESPESHDSPNVAVVRRLYDSKGDPAVARELMSPDISWDVTPGFPSGGVYHGRESVSRDFYGALRPRFEYLQPVGDEFFEADDRVFVLGHYHSLTRTGHTTDTRFVHVWTVRDGRLTALWQTADTVVIDRALAD</sequence>
<gene>
    <name evidence="3" type="ORF">E1283_28330</name>
</gene>
<evidence type="ECO:0000259" key="2">
    <source>
        <dbReference type="Pfam" id="PF12680"/>
    </source>
</evidence>
<dbReference type="Proteomes" id="UP000295345">
    <property type="component" value="Unassembled WGS sequence"/>
</dbReference>
<dbReference type="AlphaFoldDB" id="A0A4R4T0A6"/>
<evidence type="ECO:0000256" key="1">
    <source>
        <dbReference type="SAM" id="MobiDB-lite"/>
    </source>
</evidence>
<feature type="region of interest" description="Disordered" evidence="1">
    <location>
        <begin position="1"/>
        <end position="23"/>
    </location>
</feature>
<evidence type="ECO:0000313" key="4">
    <source>
        <dbReference type="Proteomes" id="UP000295345"/>
    </source>
</evidence>
<dbReference type="PANTHER" id="PTHR41252:SF1">
    <property type="entry name" value="BLR2505 PROTEIN"/>
    <property type="match status" value="1"/>
</dbReference>
<keyword evidence="4" id="KW-1185">Reference proteome</keyword>
<dbReference type="SUPFAM" id="SSF54427">
    <property type="entry name" value="NTF2-like"/>
    <property type="match status" value="1"/>
</dbReference>
<dbReference type="RefSeq" id="WP_132821018.1">
    <property type="nucleotide sequence ID" value="NZ_SMKI01000406.1"/>
</dbReference>
<protein>
    <recommendedName>
        <fullName evidence="2">SnoaL-like domain-containing protein</fullName>
    </recommendedName>
</protein>
<organism evidence="3 4">
    <name type="scientific">Streptomyces hainanensis</name>
    <dbReference type="NCBI Taxonomy" id="402648"/>
    <lineage>
        <taxon>Bacteria</taxon>
        <taxon>Bacillati</taxon>
        <taxon>Actinomycetota</taxon>
        <taxon>Actinomycetes</taxon>
        <taxon>Kitasatosporales</taxon>
        <taxon>Streptomycetaceae</taxon>
        <taxon>Streptomyces</taxon>
    </lineage>
</organism>
<dbReference type="InterPro" id="IPR032710">
    <property type="entry name" value="NTF2-like_dom_sf"/>
</dbReference>
<name>A0A4R4T0A6_9ACTN</name>
<dbReference type="Gene3D" id="3.10.450.50">
    <property type="match status" value="1"/>
</dbReference>
<reference evidence="3 4" key="1">
    <citation type="submission" date="2019-03" db="EMBL/GenBank/DDBJ databases">
        <title>Draft genome sequences of novel Actinobacteria.</title>
        <authorList>
            <person name="Sahin N."/>
            <person name="Ay H."/>
            <person name="Saygin H."/>
        </authorList>
    </citation>
    <scope>NUCLEOTIDE SEQUENCE [LARGE SCALE GENOMIC DNA]</scope>
    <source>
        <strain evidence="3 4">DSM 41900</strain>
    </source>
</reference>
<comment type="caution">
    <text evidence="3">The sequence shown here is derived from an EMBL/GenBank/DDBJ whole genome shotgun (WGS) entry which is preliminary data.</text>
</comment>
<dbReference type="EMBL" id="SMKI01000406">
    <property type="protein sequence ID" value="TDC67773.1"/>
    <property type="molecule type" value="Genomic_DNA"/>
</dbReference>
<dbReference type="OrthoDB" id="8451859at2"/>
<evidence type="ECO:0000313" key="3">
    <source>
        <dbReference type="EMBL" id="TDC67773.1"/>
    </source>
</evidence>